<evidence type="ECO:0000256" key="3">
    <source>
        <dbReference type="ARBA" id="ARBA00022553"/>
    </source>
</evidence>
<dbReference type="InterPro" id="IPR036097">
    <property type="entry name" value="HisK_dim/P_sf"/>
</dbReference>
<dbReference type="PRINTS" id="PR00344">
    <property type="entry name" value="BCTRLSENSOR"/>
</dbReference>
<dbReference type="FunFam" id="1.10.287.130:FF:000001">
    <property type="entry name" value="Two-component sensor histidine kinase"/>
    <property type="match status" value="1"/>
</dbReference>
<dbReference type="CDD" id="cd00082">
    <property type="entry name" value="HisKA"/>
    <property type="match status" value="1"/>
</dbReference>
<dbReference type="InterPro" id="IPR050736">
    <property type="entry name" value="Sensor_HK_Regulatory"/>
</dbReference>
<dbReference type="SUPFAM" id="SSF47384">
    <property type="entry name" value="Homodimeric domain of signal transducing histidine kinase"/>
    <property type="match status" value="1"/>
</dbReference>
<feature type="transmembrane region" description="Helical" evidence="8">
    <location>
        <begin position="62"/>
        <end position="83"/>
    </location>
</feature>
<evidence type="ECO:0000256" key="1">
    <source>
        <dbReference type="ARBA" id="ARBA00000085"/>
    </source>
</evidence>
<evidence type="ECO:0000313" key="11">
    <source>
        <dbReference type="Proteomes" id="UP000033869"/>
    </source>
</evidence>
<dbReference type="PANTHER" id="PTHR43711">
    <property type="entry name" value="TWO-COMPONENT HISTIDINE KINASE"/>
    <property type="match status" value="1"/>
</dbReference>
<dbReference type="Pfam" id="PF02518">
    <property type="entry name" value="HATPase_c"/>
    <property type="match status" value="1"/>
</dbReference>
<dbReference type="EC" id="2.7.13.3" evidence="2"/>
<feature type="transmembrane region" description="Helical" evidence="8">
    <location>
        <begin position="167"/>
        <end position="190"/>
    </location>
</feature>
<dbReference type="Proteomes" id="UP000033869">
    <property type="component" value="Unassembled WGS sequence"/>
</dbReference>
<dbReference type="SUPFAM" id="SSF55874">
    <property type="entry name" value="ATPase domain of HSP90 chaperone/DNA topoisomerase II/histidine kinase"/>
    <property type="match status" value="1"/>
</dbReference>
<protein>
    <recommendedName>
        <fullName evidence="2">histidine kinase</fullName>
        <ecNumber evidence="2">2.7.13.3</ecNumber>
    </recommendedName>
</protein>
<feature type="domain" description="Histidine kinase" evidence="9">
    <location>
        <begin position="493"/>
        <end position="710"/>
    </location>
</feature>
<dbReference type="GO" id="GO:0000155">
    <property type="term" value="F:phosphorelay sensor kinase activity"/>
    <property type="evidence" value="ECO:0007669"/>
    <property type="project" value="InterPro"/>
</dbReference>
<evidence type="ECO:0000256" key="6">
    <source>
        <dbReference type="ARBA" id="ARBA00023012"/>
    </source>
</evidence>
<feature type="transmembrane region" description="Helical" evidence="8">
    <location>
        <begin position="32"/>
        <end position="50"/>
    </location>
</feature>
<dbReference type="InterPro" id="IPR031621">
    <property type="entry name" value="HisKA_7TM"/>
</dbReference>
<dbReference type="Gene3D" id="3.30.565.10">
    <property type="entry name" value="Histidine kinase-like ATPase, C-terminal domain"/>
    <property type="match status" value="1"/>
</dbReference>
<keyword evidence="8" id="KW-1133">Transmembrane helix</keyword>
<feature type="transmembrane region" description="Helical" evidence="8">
    <location>
        <begin position="231"/>
        <end position="254"/>
    </location>
</feature>
<keyword evidence="7 8" id="KW-0472">Membrane</keyword>
<dbReference type="PANTHER" id="PTHR43711:SF31">
    <property type="entry name" value="HISTIDINE KINASE"/>
    <property type="match status" value="1"/>
</dbReference>
<keyword evidence="8" id="KW-0812">Transmembrane</keyword>
<dbReference type="InterPro" id="IPR003661">
    <property type="entry name" value="HisK_dim/P_dom"/>
</dbReference>
<dbReference type="SMART" id="SM00387">
    <property type="entry name" value="HATPase_c"/>
    <property type="match status" value="1"/>
</dbReference>
<dbReference type="InterPro" id="IPR036890">
    <property type="entry name" value="HATPase_C_sf"/>
</dbReference>
<organism evidence="10 11">
    <name type="scientific">candidate division CPR2 bacterium GW2011_GWC1_41_48</name>
    <dbReference type="NCBI Taxonomy" id="1618344"/>
    <lineage>
        <taxon>Bacteria</taxon>
        <taxon>Bacteria division CPR2</taxon>
    </lineage>
</organism>
<evidence type="ECO:0000256" key="5">
    <source>
        <dbReference type="ARBA" id="ARBA00022777"/>
    </source>
</evidence>
<dbReference type="Pfam" id="PF16927">
    <property type="entry name" value="HisKA_7TM"/>
    <property type="match status" value="1"/>
</dbReference>
<evidence type="ECO:0000259" key="9">
    <source>
        <dbReference type="PROSITE" id="PS50109"/>
    </source>
</evidence>
<keyword evidence="5" id="KW-0418">Kinase</keyword>
<reference evidence="10 11" key="1">
    <citation type="journal article" date="2015" name="Nature">
        <title>rRNA introns, odd ribosomes, and small enigmatic genomes across a large radiation of phyla.</title>
        <authorList>
            <person name="Brown C.T."/>
            <person name="Hug L.A."/>
            <person name="Thomas B.C."/>
            <person name="Sharon I."/>
            <person name="Castelle C.J."/>
            <person name="Singh A."/>
            <person name="Wilkins M.J."/>
            <person name="Williams K.H."/>
            <person name="Banfield J.F."/>
        </authorList>
    </citation>
    <scope>NUCLEOTIDE SEQUENCE [LARGE SCALE GENOMIC DNA]</scope>
</reference>
<dbReference type="InterPro" id="IPR004358">
    <property type="entry name" value="Sig_transdc_His_kin-like_C"/>
</dbReference>
<feature type="transmembrane region" description="Helical" evidence="8">
    <location>
        <begin position="266"/>
        <end position="283"/>
    </location>
</feature>
<keyword evidence="4" id="KW-0808">Transferase</keyword>
<dbReference type="SMART" id="SM00388">
    <property type="entry name" value="HisKA"/>
    <property type="match status" value="1"/>
</dbReference>
<evidence type="ECO:0000256" key="7">
    <source>
        <dbReference type="ARBA" id="ARBA00023136"/>
    </source>
</evidence>
<feature type="transmembrane region" description="Helical" evidence="8">
    <location>
        <begin position="6"/>
        <end position="23"/>
    </location>
</feature>
<dbReference type="InterPro" id="IPR003594">
    <property type="entry name" value="HATPase_dom"/>
</dbReference>
<dbReference type="AlphaFoldDB" id="A0A0G0YHY6"/>
<dbReference type="Pfam" id="PF00512">
    <property type="entry name" value="HisKA"/>
    <property type="match status" value="1"/>
</dbReference>
<accession>A0A0G0YHY6</accession>
<keyword evidence="6" id="KW-0902">Two-component regulatory system</keyword>
<feature type="transmembrane region" description="Helical" evidence="8">
    <location>
        <begin position="95"/>
        <end position="116"/>
    </location>
</feature>
<comment type="catalytic activity">
    <reaction evidence="1">
        <text>ATP + protein L-histidine = ADP + protein N-phospho-L-histidine.</text>
        <dbReference type="EC" id="2.7.13.3"/>
    </reaction>
</comment>
<dbReference type="FunFam" id="3.30.565.10:FF:000006">
    <property type="entry name" value="Sensor histidine kinase WalK"/>
    <property type="match status" value="1"/>
</dbReference>
<proteinExistence type="predicted"/>
<feature type="transmembrane region" description="Helical" evidence="8">
    <location>
        <begin position="136"/>
        <end position="155"/>
    </location>
</feature>
<dbReference type="PROSITE" id="PS50109">
    <property type="entry name" value="HIS_KIN"/>
    <property type="match status" value="1"/>
</dbReference>
<evidence type="ECO:0000313" key="10">
    <source>
        <dbReference type="EMBL" id="KKS09146.1"/>
    </source>
</evidence>
<dbReference type="InterPro" id="IPR005467">
    <property type="entry name" value="His_kinase_dom"/>
</dbReference>
<feature type="transmembrane region" description="Helical" evidence="8">
    <location>
        <begin position="202"/>
        <end position="219"/>
    </location>
</feature>
<name>A0A0G0YHY6_UNCC2</name>
<dbReference type="Gene3D" id="1.10.287.130">
    <property type="match status" value="1"/>
</dbReference>
<keyword evidence="3" id="KW-0597">Phosphoprotein</keyword>
<sequence>MISYALLIIAVSLNLFLGLLVFSRNSKKPSNLIFFLLTLALSIWSLVIFFESETLNVALVSYLVRTDFAFGLITSFTFFSFCLVFQSESKIKNTLWIVSLIASIVFSGLAYSSYIIESVHFSKDMGIDFQEGPLFIIYSVMLIALSLVGITILIKKLSSSRGVARSQLLYITMGLSLSATIAISTNLIIPRLLIVNETVNRLGIYGFVFMIGGIAYAIVKHRLMDIRMVVAKSLAYTLLVIILAGGYATTIFAVQRLFFPEQGYSMTHTIIQIILAMVMAFTFQPLRRFLTKVTDKIFFKEQYDPDAFLRETNHILSTNIVLTELLYKSLDHILQQFKILEGMFVVVEEGHIHSVQSIGYKKAPEVEYGDIKYLSRFPIAVYDELEEGSRLKSILRRYETSVAVRLMEDHQFAGILFLGEKKSGDMYAAKDIQILEIVEPEITMAMQRAKQYEEIQKFNITLKAEVLRQTKKLREANDHLQELDKAKDEFISMASHQLRTPLTAIKGYLSMLLEGDAGEIKVGQFDFINEAFQGANKMVTLINDLLNVSRMSTGKFFIDPKDLDMKVMIADEVKQLAHQARTKNLWLKFECPKKMSTVQADENKIRQVIMNFIDNAIYYTEKGGVTVRAAANKHEFVFEVIDTGIGVPKEVQNKLFSKFYRADNARRLRPDGNGLGLYLAKRVVEDHGGEIIFRSSSKGSVFGFRIPIKSIIKADPKKRMLVTTP</sequence>
<evidence type="ECO:0000256" key="4">
    <source>
        <dbReference type="ARBA" id="ARBA00022679"/>
    </source>
</evidence>
<gene>
    <name evidence="10" type="ORF">UU65_C0003G0201</name>
</gene>
<evidence type="ECO:0000256" key="8">
    <source>
        <dbReference type="SAM" id="Phobius"/>
    </source>
</evidence>
<dbReference type="EMBL" id="LCBL01000003">
    <property type="protein sequence ID" value="KKS09146.1"/>
    <property type="molecule type" value="Genomic_DNA"/>
</dbReference>
<comment type="caution">
    <text evidence="10">The sequence shown here is derived from an EMBL/GenBank/DDBJ whole genome shotgun (WGS) entry which is preliminary data.</text>
</comment>
<evidence type="ECO:0000256" key="2">
    <source>
        <dbReference type="ARBA" id="ARBA00012438"/>
    </source>
</evidence>